<dbReference type="InterPro" id="IPR001737">
    <property type="entry name" value="KsgA/Erm"/>
</dbReference>
<dbReference type="OrthoDB" id="16079at2759"/>
<dbReference type="PANTHER" id="PTHR11727">
    <property type="entry name" value="DIMETHYLADENOSINE TRANSFERASE"/>
    <property type="match status" value="1"/>
</dbReference>
<keyword evidence="2 7" id="KW-0489">Methyltransferase</keyword>
<reference evidence="10 11" key="1">
    <citation type="journal article" date="2013" name="MBio">
        <title>Genome sequencing of the plant pathogen Taphrina deformans, the causal agent of peach leaf curl.</title>
        <authorList>
            <person name="Cisse O.H."/>
            <person name="Almeida J.M.G.C.F."/>
            <person name="Fonseca A."/>
            <person name="Kumar A.A."/>
            <person name="Salojaervi J."/>
            <person name="Overmyer K."/>
            <person name="Hauser P.M."/>
            <person name="Pagni M."/>
        </authorList>
    </citation>
    <scope>NUCLEOTIDE SEQUENCE [LARGE SCALE GENOMIC DNA]</scope>
    <source>
        <strain evidence="11">PYCC 5710 / ATCC 11124 / CBS 356.35 / IMI 108563 / JCM 9778 / NBRC 8474</strain>
    </source>
</reference>
<evidence type="ECO:0000256" key="7">
    <source>
        <dbReference type="PROSITE-ProRule" id="PRU01026"/>
    </source>
</evidence>
<protein>
    <recommendedName>
        <fullName evidence="8">rRNA adenine N(6)-methyltransferase</fullName>
        <ecNumber evidence="8">2.1.1.-</ecNumber>
    </recommendedName>
</protein>
<evidence type="ECO:0000313" key="11">
    <source>
        <dbReference type="Proteomes" id="UP000013776"/>
    </source>
</evidence>
<dbReference type="PROSITE" id="PS51689">
    <property type="entry name" value="SAM_RNA_A_N6_MT"/>
    <property type="match status" value="1"/>
</dbReference>
<evidence type="ECO:0000313" key="10">
    <source>
        <dbReference type="EMBL" id="CCG80734.1"/>
    </source>
</evidence>
<name>R4X6I0_TAPDE</name>
<evidence type="ECO:0000256" key="6">
    <source>
        <dbReference type="ARBA" id="ARBA00024915"/>
    </source>
</evidence>
<dbReference type="InterPro" id="IPR029063">
    <property type="entry name" value="SAM-dependent_MTases_sf"/>
</dbReference>
<dbReference type="eggNOG" id="ENOG502QY7G">
    <property type="taxonomic scope" value="Eukaryota"/>
</dbReference>
<feature type="binding site" evidence="7">
    <location>
        <position position="125"/>
    </location>
    <ligand>
        <name>S-adenosyl-L-methionine</name>
        <dbReference type="ChEBI" id="CHEBI:59789"/>
    </ligand>
</feature>
<comment type="function">
    <text evidence="6">Mitochondrial transcription factor that confers selective promoter recognition on the core subunit of the yeast mitochondrial RNA polymerase. Interacts with DNA in a non-specific manner.</text>
</comment>
<feature type="region of interest" description="Disordered" evidence="9">
    <location>
        <begin position="1"/>
        <end position="25"/>
    </location>
</feature>
<keyword evidence="8" id="KW-0698">rRNA processing</keyword>
<dbReference type="GO" id="GO:0034245">
    <property type="term" value="C:mitochondrial DNA-directed RNA polymerase complex"/>
    <property type="evidence" value="ECO:0007669"/>
    <property type="project" value="TreeGrafter"/>
</dbReference>
<dbReference type="EC" id="2.1.1.-" evidence="8"/>
<comment type="subcellular location">
    <subcellularLocation>
        <location evidence="1">Mitochondrion</location>
    </subcellularLocation>
</comment>
<dbReference type="SUPFAM" id="SSF53335">
    <property type="entry name" value="S-adenosyl-L-methionine-dependent methyltransferases"/>
    <property type="match status" value="1"/>
</dbReference>
<dbReference type="GO" id="GO:0034246">
    <property type="term" value="F:mitochondrial transcription factor activity"/>
    <property type="evidence" value="ECO:0007669"/>
    <property type="project" value="TreeGrafter"/>
</dbReference>
<keyword evidence="5 7" id="KW-0694">RNA-binding</keyword>
<evidence type="ECO:0000256" key="3">
    <source>
        <dbReference type="ARBA" id="ARBA00022679"/>
    </source>
</evidence>
<dbReference type="Gene3D" id="1.10.8.100">
    <property type="entry name" value="Ribosomal RNA adenine dimethylase-like, domain 2"/>
    <property type="match status" value="1"/>
</dbReference>
<dbReference type="Gene3D" id="3.40.50.150">
    <property type="entry name" value="Vaccinia Virus protein VP39"/>
    <property type="match status" value="1"/>
</dbReference>
<sequence>MYRTKGAKNKDGPPNATGPAKSISKKVSKLLMLPPRPFLKNPETMQQVLEKIDGPTTGKASATRQRSRKWTVPTLRDKDLIDKMIETTGLLDFHDKIVLEMNPGPGFLAERILEVVKPRKYIALESREGFIAPLEELNSHYPDTEVIVREADGFEWSAFSDLEKQGILRHDELQHDRNEINPNFIFIATAKSPQMDQLIAQWLDTMGTSSWLQKFGRVRMYLFVTRPIRQRLLAQPGSVLRSKGTFVREGTCDVREILHNPYVLNELHEDRILYQEDFEDRAQSPDSITVRPDQYHPMCSLSLLEVNPYEKSKITAPWETFEFIVRTLLMNKSTPLYQQIRTVASGAYVLLSKLSPQLIKKWPQDMTIEDMNEISLAFDAWPFKPRFLNADVSEVTDSRTKKYGRLIRQQSGSYRPTLADFDLPERDDGVDSSEEVTVAIQPKL</sequence>
<comment type="similarity">
    <text evidence="7 8">Belongs to the class I-like SAM-binding methyltransferase superfamily. rRNA adenine N(6)-methyltransferase family.</text>
</comment>
<dbReference type="GO" id="GO:0003723">
    <property type="term" value="F:RNA binding"/>
    <property type="evidence" value="ECO:0007669"/>
    <property type="project" value="UniProtKB-UniRule"/>
</dbReference>
<dbReference type="PANTHER" id="PTHR11727:SF17">
    <property type="entry name" value="DIMETHYLADENOSINE TRANSFERASE 1, MITOCHONDRIAL"/>
    <property type="match status" value="1"/>
</dbReference>
<organism evidence="10 11">
    <name type="scientific">Taphrina deformans (strain PYCC 5710 / ATCC 11124 / CBS 356.35 / IMI 108563 / JCM 9778 / NBRC 8474)</name>
    <name type="common">Peach leaf curl fungus</name>
    <name type="synonym">Lalaria deformans</name>
    <dbReference type="NCBI Taxonomy" id="1097556"/>
    <lineage>
        <taxon>Eukaryota</taxon>
        <taxon>Fungi</taxon>
        <taxon>Dikarya</taxon>
        <taxon>Ascomycota</taxon>
        <taxon>Taphrinomycotina</taxon>
        <taxon>Taphrinomycetes</taxon>
        <taxon>Taphrinales</taxon>
        <taxon>Taphrinaceae</taxon>
        <taxon>Taphrina</taxon>
    </lineage>
</organism>
<evidence type="ECO:0000256" key="4">
    <source>
        <dbReference type="ARBA" id="ARBA00022691"/>
    </source>
</evidence>
<feature type="binding site" evidence="7">
    <location>
        <position position="152"/>
    </location>
    <ligand>
        <name>S-adenosyl-L-methionine</name>
        <dbReference type="ChEBI" id="CHEBI:59789"/>
    </ligand>
</feature>
<dbReference type="GO" id="GO:0005759">
    <property type="term" value="C:mitochondrial matrix"/>
    <property type="evidence" value="ECO:0007669"/>
    <property type="project" value="TreeGrafter"/>
</dbReference>
<dbReference type="Pfam" id="PF00398">
    <property type="entry name" value="RrnaAD"/>
    <property type="match status" value="1"/>
</dbReference>
<dbReference type="AlphaFoldDB" id="R4X6I0"/>
<evidence type="ECO:0000256" key="1">
    <source>
        <dbReference type="ARBA" id="ARBA00004173"/>
    </source>
</evidence>
<proteinExistence type="inferred from homology"/>
<evidence type="ECO:0000256" key="9">
    <source>
        <dbReference type="SAM" id="MobiDB-lite"/>
    </source>
</evidence>
<dbReference type="VEuPathDB" id="FungiDB:TAPDE_000284"/>
<evidence type="ECO:0000256" key="2">
    <source>
        <dbReference type="ARBA" id="ARBA00022603"/>
    </source>
</evidence>
<dbReference type="GO" id="GO:0000179">
    <property type="term" value="F:rRNA (adenine-N6,N6-)-dimethyltransferase activity"/>
    <property type="evidence" value="ECO:0007669"/>
    <property type="project" value="UniProtKB-UniRule"/>
</dbReference>
<accession>R4X6I0</accession>
<comment type="caution">
    <text evidence="10">The sequence shown here is derived from an EMBL/GenBank/DDBJ whole genome shotgun (WGS) entry which is preliminary data.</text>
</comment>
<evidence type="ECO:0000256" key="5">
    <source>
        <dbReference type="ARBA" id="ARBA00022884"/>
    </source>
</evidence>
<comment type="caution">
    <text evidence="7">Lacks conserved residue(s) required for the propagation of feature annotation.</text>
</comment>
<evidence type="ECO:0000256" key="8">
    <source>
        <dbReference type="RuleBase" id="RU362106"/>
    </source>
</evidence>
<dbReference type="Proteomes" id="UP000013776">
    <property type="component" value="Unassembled WGS sequence"/>
</dbReference>
<keyword evidence="4 7" id="KW-0949">S-adenosyl-L-methionine</keyword>
<dbReference type="InterPro" id="IPR023165">
    <property type="entry name" value="rRNA_Ade_diMease-like_C"/>
</dbReference>
<dbReference type="GO" id="GO:0006391">
    <property type="term" value="P:transcription initiation at mitochondrial promoter"/>
    <property type="evidence" value="ECO:0007669"/>
    <property type="project" value="TreeGrafter"/>
</dbReference>
<keyword evidence="11" id="KW-1185">Reference proteome</keyword>
<dbReference type="EMBL" id="CAHR02000005">
    <property type="protein sequence ID" value="CCG80734.1"/>
    <property type="molecule type" value="Genomic_DNA"/>
</dbReference>
<feature type="binding site" evidence="7">
    <location>
        <position position="75"/>
    </location>
    <ligand>
        <name>S-adenosyl-L-methionine</name>
        <dbReference type="ChEBI" id="CHEBI:59789"/>
    </ligand>
</feature>
<gene>
    <name evidence="10" type="ORF">TAPDE_000284</name>
</gene>
<keyword evidence="3 7" id="KW-0808">Transferase</keyword>